<keyword evidence="2" id="KW-0645">Protease</keyword>
<organism evidence="7 8">
    <name type="scientific">Canavalia gladiata</name>
    <name type="common">Sword bean</name>
    <name type="synonym">Dolichos gladiatus</name>
    <dbReference type="NCBI Taxonomy" id="3824"/>
    <lineage>
        <taxon>Eukaryota</taxon>
        <taxon>Viridiplantae</taxon>
        <taxon>Streptophyta</taxon>
        <taxon>Embryophyta</taxon>
        <taxon>Tracheophyta</taxon>
        <taxon>Spermatophyta</taxon>
        <taxon>Magnoliopsida</taxon>
        <taxon>eudicotyledons</taxon>
        <taxon>Gunneridae</taxon>
        <taxon>Pentapetalae</taxon>
        <taxon>rosids</taxon>
        <taxon>fabids</taxon>
        <taxon>Fabales</taxon>
        <taxon>Fabaceae</taxon>
        <taxon>Papilionoideae</taxon>
        <taxon>50 kb inversion clade</taxon>
        <taxon>NPAAA clade</taxon>
        <taxon>indigoferoid/millettioid clade</taxon>
        <taxon>Phaseoleae</taxon>
        <taxon>Canavalia</taxon>
    </lineage>
</organism>
<evidence type="ECO:0000256" key="3">
    <source>
        <dbReference type="ARBA" id="ARBA00022750"/>
    </source>
</evidence>
<evidence type="ECO:0000313" key="7">
    <source>
        <dbReference type="EMBL" id="KAK7324291.1"/>
    </source>
</evidence>
<comment type="similarity">
    <text evidence="1">Belongs to the peptidase A1 family.</text>
</comment>
<accession>A0AAN9Q6V1</accession>
<keyword evidence="5" id="KW-0325">Glycoprotein</keyword>
<dbReference type="SUPFAM" id="SSF50630">
    <property type="entry name" value="Acid proteases"/>
    <property type="match status" value="1"/>
</dbReference>
<dbReference type="InterPro" id="IPR021109">
    <property type="entry name" value="Peptidase_aspartic_dom_sf"/>
</dbReference>
<comment type="caution">
    <text evidence="7">The sequence shown here is derived from an EMBL/GenBank/DDBJ whole genome shotgun (WGS) entry which is preliminary data.</text>
</comment>
<dbReference type="Gene3D" id="2.40.70.10">
    <property type="entry name" value="Acid Proteases"/>
    <property type="match status" value="2"/>
</dbReference>
<keyword evidence="8" id="KW-1185">Reference proteome</keyword>
<evidence type="ECO:0000256" key="1">
    <source>
        <dbReference type="ARBA" id="ARBA00007447"/>
    </source>
</evidence>
<dbReference type="Pfam" id="PF14543">
    <property type="entry name" value="TAXi_N"/>
    <property type="match status" value="1"/>
</dbReference>
<dbReference type="InterPro" id="IPR032799">
    <property type="entry name" value="TAXi_C"/>
</dbReference>
<gene>
    <name evidence="7" type="ORF">VNO77_27824</name>
</gene>
<keyword evidence="3" id="KW-0064">Aspartyl protease</keyword>
<name>A0AAN9Q6V1_CANGL</name>
<dbReference type="Proteomes" id="UP001367508">
    <property type="component" value="Unassembled WGS sequence"/>
</dbReference>
<protein>
    <recommendedName>
        <fullName evidence="6">Peptidase A1 domain-containing protein</fullName>
    </recommendedName>
</protein>
<evidence type="ECO:0000259" key="6">
    <source>
        <dbReference type="PROSITE" id="PS51767"/>
    </source>
</evidence>
<keyword evidence="4" id="KW-0378">Hydrolase</keyword>
<reference evidence="7 8" key="1">
    <citation type="submission" date="2024-01" db="EMBL/GenBank/DDBJ databases">
        <title>The genomes of 5 underutilized Papilionoideae crops provide insights into root nodulation and disease resistanc.</title>
        <authorList>
            <person name="Jiang F."/>
        </authorList>
    </citation>
    <scope>NUCLEOTIDE SEQUENCE [LARGE SCALE GENOMIC DNA]</scope>
    <source>
        <strain evidence="7">LVBAO_FW01</strain>
        <tissue evidence="7">Leaves</tissue>
    </source>
</reference>
<dbReference type="InterPro" id="IPR034161">
    <property type="entry name" value="Pepsin-like_plant"/>
</dbReference>
<dbReference type="Pfam" id="PF14541">
    <property type="entry name" value="TAXi_C"/>
    <property type="match status" value="1"/>
</dbReference>
<dbReference type="InterPro" id="IPR051708">
    <property type="entry name" value="Plant_Aspart_Prot_A1"/>
</dbReference>
<dbReference type="PANTHER" id="PTHR47967">
    <property type="entry name" value="OS07G0603500 PROTEIN-RELATED"/>
    <property type="match status" value="1"/>
</dbReference>
<feature type="domain" description="Peptidase A1" evidence="6">
    <location>
        <begin position="1"/>
        <end position="255"/>
    </location>
</feature>
<evidence type="ECO:0000256" key="4">
    <source>
        <dbReference type="ARBA" id="ARBA00022801"/>
    </source>
</evidence>
<dbReference type="GO" id="GO:0004190">
    <property type="term" value="F:aspartic-type endopeptidase activity"/>
    <property type="evidence" value="ECO:0007669"/>
    <property type="project" value="UniProtKB-KW"/>
</dbReference>
<dbReference type="InterPro" id="IPR032861">
    <property type="entry name" value="TAXi_N"/>
</dbReference>
<dbReference type="EMBL" id="JAYMYQ010000006">
    <property type="protein sequence ID" value="KAK7324291.1"/>
    <property type="molecule type" value="Genomic_DNA"/>
</dbReference>
<sequence>MKVCLYKYGYGDGSVTKGDLSSDVIGFGYDTASSLEGVFGCGHENTGLFARTETGILGLGASPLSLVSQLRNKIGHIFSHCFVPITSNYAGKLIFGSQSTQPKAGAFTTQIKFSPPSSYYYLTLQSISVYDVKVSPKSDIDILIESGTTVTRLEENFYKAVETAVINSTKLHPMANPPNPFKLCYKDATLDDVPDITFHFAGDGLLLLGHNMFNMIGDTLCWYVLPSSKQSILGNFAQTNIKVEYDLLRNTVSFNPADCAVE</sequence>
<evidence type="ECO:0000256" key="5">
    <source>
        <dbReference type="ARBA" id="ARBA00023180"/>
    </source>
</evidence>
<dbReference type="GO" id="GO:0005576">
    <property type="term" value="C:extracellular region"/>
    <property type="evidence" value="ECO:0007669"/>
    <property type="project" value="TreeGrafter"/>
</dbReference>
<dbReference type="InterPro" id="IPR033121">
    <property type="entry name" value="PEPTIDASE_A1"/>
</dbReference>
<dbReference type="PANTHER" id="PTHR47967:SF128">
    <property type="entry name" value="ASPARTIC PROTEINASE CDR1-LIKE"/>
    <property type="match status" value="1"/>
</dbReference>
<dbReference type="CDD" id="cd05476">
    <property type="entry name" value="pepsin_A_like_plant"/>
    <property type="match status" value="1"/>
</dbReference>
<evidence type="ECO:0000256" key="2">
    <source>
        <dbReference type="ARBA" id="ARBA00022670"/>
    </source>
</evidence>
<dbReference type="GO" id="GO:0006508">
    <property type="term" value="P:proteolysis"/>
    <property type="evidence" value="ECO:0007669"/>
    <property type="project" value="UniProtKB-KW"/>
</dbReference>
<evidence type="ECO:0000313" key="8">
    <source>
        <dbReference type="Proteomes" id="UP001367508"/>
    </source>
</evidence>
<proteinExistence type="inferred from homology"/>
<dbReference type="AlphaFoldDB" id="A0AAN9Q6V1"/>
<dbReference type="PROSITE" id="PS51767">
    <property type="entry name" value="PEPTIDASE_A1"/>
    <property type="match status" value="1"/>
</dbReference>